<evidence type="ECO:0000313" key="6">
    <source>
        <dbReference type="Proteomes" id="UP000435649"/>
    </source>
</evidence>
<evidence type="ECO:0000259" key="4">
    <source>
        <dbReference type="PROSITE" id="PS51186"/>
    </source>
</evidence>
<dbReference type="AlphaFoldDB" id="A0A844G6U1"/>
<dbReference type="SUPFAM" id="SSF55729">
    <property type="entry name" value="Acyl-CoA N-acyltransferases (Nat)"/>
    <property type="match status" value="1"/>
</dbReference>
<sequence>MLRQRQLREIRLSVRQGVPDHGMPGQDGLSGSGREVIRQSPVKTPGEFRLRRVFFCPRRDCRGAAGCNFLPAMLYSRCNQQEECFKMPYAVENITIASASREELPIVARLAERIWPEAYRTILDEGQIRYMLKMMYDLPVLEKEYGEGTRFDLIFDGGTPVGFTSYGPCSEHSRECAKLHKLYLDAAYHNRGIGTLALKHVIAEARKKGYKVLHLNVNRHNTAAIRAYERNGFHKANEMVTDIGGGFVMDDYIMEIRL</sequence>
<dbReference type="PANTHER" id="PTHR42919:SF8">
    <property type="entry name" value="N-ALPHA-ACETYLTRANSFERASE 50"/>
    <property type="match status" value="1"/>
</dbReference>
<protein>
    <submittedName>
        <fullName evidence="5">GNAT family N-acetyltransferase</fullName>
    </submittedName>
</protein>
<comment type="caution">
    <text evidence="5">The sequence shown here is derived from an EMBL/GenBank/DDBJ whole genome shotgun (WGS) entry which is preliminary data.</text>
</comment>
<dbReference type="Pfam" id="PF00583">
    <property type="entry name" value="Acetyltransf_1"/>
    <property type="match status" value="1"/>
</dbReference>
<dbReference type="CDD" id="cd04301">
    <property type="entry name" value="NAT_SF"/>
    <property type="match status" value="1"/>
</dbReference>
<dbReference type="InterPro" id="IPR016181">
    <property type="entry name" value="Acyl_CoA_acyltransferase"/>
</dbReference>
<organism evidence="5 6">
    <name type="scientific">Victivallis lenta</name>
    <dbReference type="NCBI Taxonomy" id="2606640"/>
    <lineage>
        <taxon>Bacteria</taxon>
        <taxon>Pseudomonadati</taxon>
        <taxon>Lentisphaerota</taxon>
        <taxon>Lentisphaeria</taxon>
        <taxon>Victivallales</taxon>
        <taxon>Victivallaceae</taxon>
        <taxon>Victivallis</taxon>
    </lineage>
</organism>
<proteinExistence type="predicted"/>
<feature type="domain" description="N-acetyltransferase" evidence="4">
    <location>
        <begin position="94"/>
        <end position="258"/>
    </location>
</feature>
<keyword evidence="1 5" id="KW-0808">Transferase</keyword>
<evidence type="ECO:0000313" key="5">
    <source>
        <dbReference type="EMBL" id="MST99066.1"/>
    </source>
</evidence>
<dbReference type="GO" id="GO:0016747">
    <property type="term" value="F:acyltransferase activity, transferring groups other than amino-acyl groups"/>
    <property type="evidence" value="ECO:0007669"/>
    <property type="project" value="InterPro"/>
</dbReference>
<dbReference type="Gene3D" id="3.40.630.30">
    <property type="match status" value="1"/>
</dbReference>
<dbReference type="Proteomes" id="UP000435649">
    <property type="component" value="Unassembled WGS sequence"/>
</dbReference>
<dbReference type="EMBL" id="VUNS01000028">
    <property type="protein sequence ID" value="MST99066.1"/>
    <property type="molecule type" value="Genomic_DNA"/>
</dbReference>
<gene>
    <name evidence="5" type="ORF">FYJ85_18695</name>
</gene>
<keyword evidence="6" id="KW-1185">Reference proteome</keyword>
<feature type="region of interest" description="Disordered" evidence="3">
    <location>
        <begin position="16"/>
        <end position="36"/>
    </location>
</feature>
<dbReference type="InterPro" id="IPR051556">
    <property type="entry name" value="N-term/lysine_N-AcTrnsfr"/>
</dbReference>
<keyword evidence="2" id="KW-0012">Acyltransferase</keyword>
<evidence type="ECO:0000256" key="2">
    <source>
        <dbReference type="ARBA" id="ARBA00023315"/>
    </source>
</evidence>
<accession>A0A844G6U1</accession>
<evidence type="ECO:0000256" key="3">
    <source>
        <dbReference type="SAM" id="MobiDB-lite"/>
    </source>
</evidence>
<name>A0A844G6U1_9BACT</name>
<dbReference type="InterPro" id="IPR000182">
    <property type="entry name" value="GNAT_dom"/>
</dbReference>
<dbReference type="PROSITE" id="PS51186">
    <property type="entry name" value="GNAT"/>
    <property type="match status" value="1"/>
</dbReference>
<evidence type="ECO:0000256" key="1">
    <source>
        <dbReference type="ARBA" id="ARBA00022679"/>
    </source>
</evidence>
<dbReference type="PANTHER" id="PTHR42919">
    <property type="entry name" value="N-ALPHA-ACETYLTRANSFERASE"/>
    <property type="match status" value="1"/>
</dbReference>
<reference evidence="5 6" key="1">
    <citation type="submission" date="2019-08" db="EMBL/GenBank/DDBJ databases">
        <title>In-depth cultivation of the pig gut microbiome towards novel bacterial diversity and tailored functional studies.</title>
        <authorList>
            <person name="Wylensek D."/>
            <person name="Hitch T.C.A."/>
            <person name="Clavel T."/>
        </authorList>
    </citation>
    <scope>NUCLEOTIDE SEQUENCE [LARGE SCALE GENOMIC DNA]</scope>
    <source>
        <strain evidence="5 6">BBE-744-WT-12</strain>
    </source>
</reference>